<evidence type="ECO:0000313" key="3">
    <source>
        <dbReference type="Proteomes" id="UP000315522"/>
    </source>
</evidence>
<proteinExistence type="predicted"/>
<organism evidence="2 3">
    <name type="scientific">Lachnellula willkommii</name>
    <dbReference type="NCBI Taxonomy" id="215461"/>
    <lineage>
        <taxon>Eukaryota</taxon>
        <taxon>Fungi</taxon>
        <taxon>Dikarya</taxon>
        <taxon>Ascomycota</taxon>
        <taxon>Pezizomycotina</taxon>
        <taxon>Leotiomycetes</taxon>
        <taxon>Helotiales</taxon>
        <taxon>Lachnaceae</taxon>
        <taxon>Lachnellula</taxon>
    </lineage>
</organism>
<accession>A0A559MI87</accession>
<feature type="compositionally biased region" description="Basic and acidic residues" evidence="1">
    <location>
        <begin position="99"/>
        <end position="109"/>
    </location>
</feature>
<dbReference type="Proteomes" id="UP000315522">
    <property type="component" value="Unassembled WGS sequence"/>
</dbReference>
<comment type="caution">
    <text evidence="2">The sequence shown here is derived from an EMBL/GenBank/DDBJ whole genome shotgun (WGS) entry which is preliminary data.</text>
</comment>
<protein>
    <submittedName>
        <fullName evidence="2">Uncharacterized protein</fullName>
    </submittedName>
</protein>
<sequence>MSSPTSSPSPTQSPKRSSRFVEGSAFAGPDLLQRTPTSNEHFQTILAMEDAMERSKHQHRNSHSSVESLAPSSPSKSPASEFLMPKEKEGTRSINFGRRSMDERPKLRDVDAEGAVRKFKGRLRALTGGSAPHVKPYPGT</sequence>
<evidence type="ECO:0000256" key="1">
    <source>
        <dbReference type="SAM" id="MobiDB-lite"/>
    </source>
</evidence>
<evidence type="ECO:0000313" key="2">
    <source>
        <dbReference type="EMBL" id="TVY92676.1"/>
    </source>
</evidence>
<name>A0A559MI87_9HELO</name>
<dbReference type="EMBL" id="QGML01000268">
    <property type="protein sequence ID" value="TVY92676.1"/>
    <property type="molecule type" value="Genomic_DNA"/>
</dbReference>
<feature type="compositionally biased region" description="Low complexity" evidence="1">
    <location>
        <begin position="63"/>
        <end position="80"/>
    </location>
</feature>
<feature type="compositionally biased region" description="Low complexity" evidence="1">
    <location>
        <begin position="1"/>
        <end position="15"/>
    </location>
</feature>
<gene>
    <name evidence="2" type="ORF">LAWI1_G002363</name>
</gene>
<feature type="region of interest" description="Disordered" evidence="1">
    <location>
        <begin position="1"/>
        <end position="109"/>
    </location>
</feature>
<reference evidence="2 3" key="1">
    <citation type="submission" date="2018-05" db="EMBL/GenBank/DDBJ databases">
        <title>Genome sequencing and assembly of the regulated plant pathogen Lachnellula willkommii and related sister species for the development of diagnostic species identification markers.</title>
        <authorList>
            <person name="Giroux E."/>
            <person name="Bilodeau G."/>
        </authorList>
    </citation>
    <scope>NUCLEOTIDE SEQUENCE [LARGE SCALE GENOMIC DNA]</scope>
    <source>
        <strain evidence="2 3">CBS 172.35</strain>
    </source>
</reference>
<keyword evidence="3" id="KW-1185">Reference proteome</keyword>
<dbReference type="AlphaFoldDB" id="A0A559MI87"/>